<dbReference type="RefSeq" id="WP_080868893.1">
    <property type="nucleotide sequence ID" value="NZ_LT009760.1"/>
</dbReference>
<dbReference type="SUPFAM" id="SSF48179">
    <property type="entry name" value="6-phosphogluconate dehydrogenase C-terminal domain-like"/>
    <property type="match status" value="1"/>
</dbReference>
<dbReference type="GO" id="GO:0047728">
    <property type="term" value="F:carnitine 3-dehydrogenase activity"/>
    <property type="evidence" value="ECO:0007669"/>
    <property type="project" value="UniProtKB-EC"/>
</dbReference>
<dbReference type="GO" id="GO:0070403">
    <property type="term" value="F:NAD+ binding"/>
    <property type="evidence" value="ECO:0007669"/>
    <property type="project" value="InterPro"/>
</dbReference>
<evidence type="ECO:0000256" key="2">
    <source>
        <dbReference type="PIRSR" id="PIRSR000105-1"/>
    </source>
</evidence>
<keyword evidence="1 5" id="KW-0560">Oxidoreductase</keyword>
<dbReference type="AlphaFoldDB" id="A0A822VCR5"/>
<sequence length="311" mass="33428">MPSKKVAVVGTGVIGAGWVTHFLARGLDVIASDPAPGAEERLRTLVNEQMPIAVALGAVEGAGIENLRFEADVQKAVETADFVQENGPERVEFKRELFSLMDAAAPHGTILASSSSGIPSSEFQGSCMHPERVLIGHPFNPPHVIPLVEVVGGKLTSAAAIQQALSFYESVGKRPIHVKQEIKGHVTNRLQAALWREAYGLVQAGIASVEDVDLAISNGPGLRWAILGPFVNQQLSGGAGGMQHLLDHLGPPMDDWWQDLYQTRLTEDLKAKIVAGSLAETASWNMNEVANERDKLLVSLILGKLKYDNIP</sequence>
<reference evidence="5 6" key="1">
    <citation type="submission" date="2016-01" db="EMBL/GenBank/DDBJ databases">
        <authorList>
            <person name="Regsiter A."/>
            <person name="william w."/>
        </authorList>
    </citation>
    <scope>NUCLEOTIDE SEQUENCE [LARGE SCALE GENOMIC DNA]</scope>
    <source>
        <strain evidence="5 6">B6</strain>
    </source>
</reference>
<protein>
    <submittedName>
        <fullName evidence="5">L-carnitine dehydrogenase</fullName>
        <ecNumber evidence="5">1.1.1.108</ecNumber>
    </submittedName>
</protein>
<dbReference type="PIRSF" id="PIRSF000105">
    <property type="entry name" value="HCDH"/>
    <property type="match status" value="1"/>
</dbReference>
<dbReference type="Gene3D" id="3.40.50.720">
    <property type="entry name" value="NAD(P)-binding Rossmann-like Domain"/>
    <property type="match status" value="1"/>
</dbReference>
<dbReference type="Gene3D" id="1.10.1040.10">
    <property type="entry name" value="N-(1-d-carboxylethyl)-l-norvaline Dehydrogenase, domain 2"/>
    <property type="match status" value="1"/>
</dbReference>
<dbReference type="GO" id="GO:0006631">
    <property type="term" value="P:fatty acid metabolic process"/>
    <property type="evidence" value="ECO:0007669"/>
    <property type="project" value="InterPro"/>
</dbReference>
<accession>A0A822VCR5</accession>
<dbReference type="InterPro" id="IPR022694">
    <property type="entry name" value="3-OHacyl-CoA_DH"/>
</dbReference>
<evidence type="ECO:0000259" key="4">
    <source>
        <dbReference type="Pfam" id="PF02737"/>
    </source>
</evidence>
<dbReference type="EMBL" id="FCNL01000042">
    <property type="protein sequence ID" value="CVI25381.1"/>
    <property type="molecule type" value="Genomic_DNA"/>
</dbReference>
<dbReference type="Proteomes" id="UP000192074">
    <property type="component" value="Unassembled WGS sequence"/>
</dbReference>
<dbReference type="InterPro" id="IPR008927">
    <property type="entry name" value="6-PGluconate_DH-like_C_sf"/>
</dbReference>
<dbReference type="Pfam" id="PF02737">
    <property type="entry name" value="3HCDH_N"/>
    <property type="match status" value="1"/>
</dbReference>
<dbReference type="SUPFAM" id="SSF51735">
    <property type="entry name" value="NAD(P)-binding Rossmann-fold domains"/>
    <property type="match status" value="1"/>
</dbReference>
<feature type="site" description="Important for catalytic activity" evidence="2">
    <location>
        <position position="137"/>
    </location>
</feature>
<dbReference type="InterPro" id="IPR006108">
    <property type="entry name" value="3HC_DH_C"/>
</dbReference>
<dbReference type="InterPro" id="IPR013328">
    <property type="entry name" value="6PGD_dom2"/>
</dbReference>
<dbReference type="InterPro" id="IPR006176">
    <property type="entry name" value="3-OHacyl-CoA_DH_NAD-bd"/>
</dbReference>
<name>A0A822VCR5_AGRTU</name>
<proteinExistence type="predicted"/>
<evidence type="ECO:0000259" key="3">
    <source>
        <dbReference type="Pfam" id="PF00725"/>
    </source>
</evidence>
<feature type="domain" description="3-hydroxyacyl-CoA dehydrogenase C-terminal" evidence="3">
    <location>
        <begin position="184"/>
        <end position="253"/>
    </location>
</feature>
<evidence type="ECO:0000313" key="5">
    <source>
        <dbReference type="EMBL" id="CVI25381.1"/>
    </source>
</evidence>
<comment type="caution">
    <text evidence="5">The sequence shown here is derived from an EMBL/GenBank/DDBJ whole genome shotgun (WGS) entry which is preliminary data.</text>
</comment>
<dbReference type="PANTHER" id="PTHR48075:SF5">
    <property type="entry name" value="3-HYDROXYBUTYRYL-COA DEHYDROGENASE"/>
    <property type="match status" value="1"/>
</dbReference>
<evidence type="ECO:0000313" key="6">
    <source>
        <dbReference type="Proteomes" id="UP000192074"/>
    </source>
</evidence>
<organism evidence="5 6">
    <name type="scientific">Agrobacterium tumefaciens str. B6</name>
    <dbReference type="NCBI Taxonomy" id="1183423"/>
    <lineage>
        <taxon>Bacteria</taxon>
        <taxon>Pseudomonadati</taxon>
        <taxon>Pseudomonadota</taxon>
        <taxon>Alphaproteobacteria</taxon>
        <taxon>Hyphomicrobiales</taxon>
        <taxon>Rhizobiaceae</taxon>
        <taxon>Rhizobium/Agrobacterium group</taxon>
        <taxon>Agrobacterium</taxon>
        <taxon>Agrobacterium tumefaciens complex</taxon>
    </lineage>
</organism>
<gene>
    <name evidence="5" type="primary">lcdH</name>
    <name evidence="5" type="ORF">AGR4A_pAt30196</name>
</gene>
<dbReference type="PANTHER" id="PTHR48075">
    <property type="entry name" value="3-HYDROXYACYL-COA DEHYDROGENASE FAMILY PROTEIN"/>
    <property type="match status" value="1"/>
</dbReference>
<feature type="domain" description="3-hydroxyacyl-CoA dehydrogenase NAD binding" evidence="4">
    <location>
        <begin position="5"/>
        <end position="180"/>
    </location>
</feature>
<evidence type="ECO:0000256" key="1">
    <source>
        <dbReference type="ARBA" id="ARBA00023002"/>
    </source>
</evidence>
<dbReference type="EC" id="1.1.1.108" evidence="5"/>
<dbReference type="Pfam" id="PF00725">
    <property type="entry name" value="3HCDH"/>
    <property type="match status" value="1"/>
</dbReference>
<dbReference type="InterPro" id="IPR036291">
    <property type="entry name" value="NAD(P)-bd_dom_sf"/>
</dbReference>